<dbReference type="InterPro" id="IPR001647">
    <property type="entry name" value="HTH_TetR"/>
</dbReference>
<gene>
    <name evidence="6" type="ORF">HDA42_000409</name>
</gene>
<dbReference type="GeneID" id="93978944"/>
<keyword evidence="7" id="KW-1185">Reference proteome</keyword>
<dbReference type="Pfam" id="PF17918">
    <property type="entry name" value="TetR_C_15"/>
    <property type="match status" value="1"/>
</dbReference>
<protein>
    <submittedName>
        <fullName evidence="6">AcrR family transcriptional regulator</fullName>
    </submittedName>
</protein>
<sequence>MRKEPRQERSRQMVERIVTAGRSVLARDGYARFVTTRVAEEAGISPGSLYQYFRDKDELLTVLMERYWAETGDRVAASLADRLNDPPDRLIRNAVEALLFALEHDSQLLRVVVEEVPPRYSEAHLHALRRRIQDLGSAYLAGRAPGERSGTTRSWVIVSAMEALSVRWVLERPAIRREELIEELTVLATNYMAGAPTT</sequence>
<evidence type="ECO:0000256" key="2">
    <source>
        <dbReference type="ARBA" id="ARBA00023125"/>
    </source>
</evidence>
<dbReference type="Proteomes" id="UP000577386">
    <property type="component" value="Unassembled WGS sequence"/>
</dbReference>
<dbReference type="Pfam" id="PF00440">
    <property type="entry name" value="TetR_N"/>
    <property type="match status" value="1"/>
</dbReference>
<reference evidence="6 7" key="1">
    <citation type="submission" date="2020-08" db="EMBL/GenBank/DDBJ databases">
        <title>Sequencing the genomes of 1000 actinobacteria strains.</title>
        <authorList>
            <person name="Klenk H.-P."/>
        </authorList>
    </citation>
    <scope>NUCLEOTIDE SEQUENCE [LARGE SCALE GENOMIC DNA]</scope>
    <source>
        <strain evidence="6 7">DSM 41827</strain>
    </source>
</reference>
<evidence type="ECO:0000256" key="1">
    <source>
        <dbReference type="ARBA" id="ARBA00023015"/>
    </source>
</evidence>
<keyword evidence="2 4" id="KW-0238">DNA-binding</keyword>
<dbReference type="EMBL" id="JACJIJ010000002">
    <property type="protein sequence ID" value="MBA9051231.1"/>
    <property type="molecule type" value="Genomic_DNA"/>
</dbReference>
<dbReference type="Gene3D" id="1.10.357.10">
    <property type="entry name" value="Tetracycline Repressor, domain 2"/>
    <property type="match status" value="1"/>
</dbReference>
<name>A0A7W3NIN5_STRMR</name>
<dbReference type="PANTHER" id="PTHR30055">
    <property type="entry name" value="HTH-TYPE TRANSCRIPTIONAL REGULATOR RUTR"/>
    <property type="match status" value="1"/>
</dbReference>
<proteinExistence type="predicted"/>
<dbReference type="AlphaFoldDB" id="A0A7W3NIN5"/>
<dbReference type="PROSITE" id="PS50977">
    <property type="entry name" value="HTH_TETR_2"/>
    <property type="match status" value="1"/>
</dbReference>
<feature type="DNA-binding region" description="H-T-H motif" evidence="4">
    <location>
        <begin position="34"/>
        <end position="53"/>
    </location>
</feature>
<dbReference type="InterPro" id="IPR009057">
    <property type="entry name" value="Homeodomain-like_sf"/>
</dbReference>
<organism evidence="6 7">
    <name type="scientific">Streptomyces murinus</name>
    <dbReference type="NCBI Taxonomy" id="33900"/>
    <lineage>
        <taxon>Bacteria</taxon>
        <taxon>Bacillati</taxon>
        <taxon>Actinomycetota</taxon>
        <taxon>Actinomycetes</taxon>
        <taxon>Kitasatosporales</taxon>
        <taxon>Streptomycetaceae</taxon>
        <taxon>Streptomyces</taxon>
    </lineage>
</organism>
<dbReference type="GO" id="GO:0003700">
    <property type="term" value="F:DNA-binding transcription factor activity"/>
    <property type="evidence" value="ECO:0007669"/>
    <property type="project" value="TreeGrafter"/>
</dbReference>
<dbReference type="InterPro" id="IPR041669">
    <property type="entry name" value="TetR_C_15"/>
</dbReference>
<evidence type="ECO:0000313" key="7">
    <source>
        <dbReference type="Proteomes" id="UP000577386"/>
    </source>
</evidence>
<evidence type="ECO:0000259" key="5">
    <source>
        <dbReference type="PROSITE" id="PS50977"/>
    </source>
</evidence>
<dbReference type="GO" id="GO:0000976">
    <property type="term" value="F:transcription cis-regulatory region binding"/>
    <property type="evidence" value="ECO:0007669"/>
    <property type="project" value="TreeGrafter"/>
</dbReference>
<keyword evidence="3" id="KW-0804">Transcription</keyword>
<evidence type="ECO:0000256" key="3">
    <source>
        <dbReference type="ARBA" id="ARBA00023163"/>
    </source>
</evidence>
<dbReference type="PANTHER" id="PTHR30055:SF234">
    <property type="entry name" value="HTH-TYPE TRANSCRIPTIONAL REGULATOR BETI"/>
    <property type="match status" value="1"/>
</dbReference>
<dbReference type="PRINTS" id="PR00455">
    <property type="entry name" value="HTHTETR"/>
</dbReference>
<accession>A0A7W3NIN5</accession>
<dbReference type="RefSeq" id="WP_202929191.1">
    <property type="nucleotide sequence ID" value="NZ_BAAAHW010000011.1"/>
</dbReference>
<evidence type="ECO:0000313" key="6">
    <source>
        <dbReference type="EMBL" id="MBA9051231.1"/>
    </source>
</evidence>
<keyword evidence="1" id="KW-0805">Transcription regulation</keyword>
<evidence type="ECO:0000256" key="4">
    <source>
        <dbReference type="PROSITE-ProRule" id="PRU00335"/>
    </source>
</evidence>
<dbReference type="InterPro" id="IPR050109">
    <property type="entry name" value="HTH-type_TetR-like_transc_reg"/>
</dbReference>
<dbReference type="SUPFAM" id="SSF46689">
    <property type="entry name" value="Homeodomain-like"/>
    <property type="match status" value="1"/>
</dbReference>
<comment type="caution">
    <text evidence="6">The sequence shown here is derived from an EMBL/GenBank/DDBJ whole genome shotgun (WGS) entry which is preliminary data.</text>
</comment>
<feature type="domain" description="HTH tetR-type" evidence="5">
    <location>
        <begin position="11"/>
        <end position="71"/>
    </location>
</feature>